<feature type="transmembrane region" description="Helical" evidence="1">
    <location>
        <begin position="34"/>
        <end position="53"/>
    </location>
</feature>
<evidence type="ECO:0000256" key="1">
    <source>
        <dbReference type="SAM" id="Phobius"/>
    </source>
</evidence>
<reference evidence="2 3" key="1">
    <citation type="submission" date="2019-05" db="EMBL/GenBank/DDBJ databases">
        <authorList>
            <person name="Narsing Rao M.P."/>
            <person name="Li W.J."/>
        </authorList>
    </citation>
    <scope>NUCLEOTIDE SEQUENCE [LARGE SCALE GENOMIC DNA]</scope>
    <source>
        <strain evidence="2 3">SYSU_K30003</strain>
    </source>
</reference>
<dbReference type="Proteomes" id="UP000309676">
    <property type="component" value="Unassembled WGS sequence"/>
</dbReference>
<protein>
    <submittedName>
        <fullName evidence="2">Uncharacterized protein</fullName>
    </submittedName>
</protein>
<dbReference type="AlphaFoldDB" id="A0A5R9GB43"/>
<keyword evidence="1" id="KW-1133">Transmembrane helix</keyword>
<keyword evidence="3" id="KW-1185">Reference proteome</keyword>
<keyword evidence="1" id="KW-0472">Membrane</keyword>
<feature type="transmembrane region" description="Helical" evidence="1">
    <location>
        <begin position="285"/>
        <end position="307"/>
    </location>
</feature>
<evidence type="ECO:0000313" key="3">
    <source>
        <dbReference type="Proteomes" id="UP000309676"/>
    </source>
</evidence>
<keyword evidence="1" id="KW-0812">Transmembrane</keyword>
<sequence length="351" mass="37985">MHAHTAEKHPTVAFLLSLIPGVGHLYLGKYVRTLLYGGAAAAPLALLALFTLVEGFAIEAFSLAALAVFFVWSVNMIDMAITLTLRRPYAPGGFPEAPSPRRDRTIATMLSLLPGIGHIYLGRSRRGLTLLIAAAACAIVPLLAALVLGEETMLLGWFAVPALIAFAAIDAAEAANRSELDALRPEDDFDAWFVPGSDGRRPVVALFLSLVPGVGHLYLGSLFAGLRLLGALLLLLFLKREYGIDLAVYALPLLWCWAFFDALRRVSPVGFGGLDADEAPVWSSAVARWAGIGLIVLGGYVAFDRIVVSAALEWLPNADWLFRYRRWAEPMLIAGLFLGVGLELLRGRHRT</sequence>
<organism evidence="2 3">
    <name type="scientific">Paenibacillus antri</name>
    <dbReference type="NCBI Taxonomy" id="2582848"/>
    <lineage>
        <taxon>Bacteria</taxon>
        <taxon>Bacillati</taxon>
        <taxon>Bacillota</taxon>
        <taxon>Bacilli</taxon>
        <taxon>Bacillales</taxon>
        <taxon>Paenibacillaceae</taxon>
        <taxon>Paenibacillus</taxon>
    </lineage>
</organism>
<dbReference type="EMBL" id="VCIW01000005">
    <property type="protein sequence ID" value="TLS52299.1"/>
    <property type="molecule type" value="Genomic_DNA"/>
</dbReference>
<name>A0A5R9GB43_9BACL</name>
<dbReference type="RefSeq" id="WP_138193955.1">
    <property type="nucleotide sequence ID" value="NZ_VCIW01000005.1"/>
</dbReference>
<evidence type="ECO:0000313" key="2">
    <source>
        <dbReference type="EMBL" id="TLS52299.1"/>
    </source>
</evidence>
<proteinExistence type="predicted"/>
<accession>A0A5R9GB43</accession>
<feature type="transmembrane region" description="Helical" evidence="1">
    <location>
        <begin position="327"/>
        <end position="345"/>
    </location>
</feature>
<dbReference type="OrthoDB" id="82335at2"/>
<feature type="transmembrane region" description="Helical" evidence="1">
    <location>
        <begin position="12"/>
        <end position="28"/>
    </location>
</feature>
<feature type="transmembrane region" description="Helical" evidence="1">
    <location>
        <begin position="128"/>
        <end position="148"/>
    </location>
</feature>
<gene>
    <name evidence="2" type="ORF">FE782_10010</name>
</gene>
<feature type="transmembrane region" description="Helical" evidence="1">
    <location>
        <begin position="60"/>
        <end position="85"/>
    </location>
</feature>
<comment type="caution">
    <text evidence="2">The sequence shown here is derived from an EMBL/GenBank/DDBJ whole genome shotgun (WGS) entry which is preliminary data.</text>
</comment>